<dbReference type="InterPro" id="IPR036457">
    <property type="entry name" value="PPM-type-like_dom_sf"/>
</dbReference>
<organism evidence="2 3">
    <name type="scientific">Arthrobacter woluwensis</name>
    <dbReference type="NCBI Taxonomy" id="156980"/>
    <lineage>
        <taxon>Bacteria</taxon>
        <taxon>Bacillati</taxon>
        <taxon>Actinomycetota</taxon>
        <taxon>Actinomycetes</taxon>
        <taxon>Micrococcales</taxon>
        <taxon>Micrococcaceae</taxon>
        <taxon>Arthrobacter</taxon>
    </lineage>
</organism>
<reference evidence="2 3" key="1">
    <citation type="submission" date="2016-10" db="EMBL/GenBank/DDBJ databases">
        <authorList>
            <person name="de Groot N.N."/>
        </authorList>
    </citation>
    <scope>NUCLEOTIDE SEQUENCE [LARGE SCALE GENOMIC DNA]</scope>
    <source>
        <strain evidence="2 3">DSM 10495</strain>
    </source>
</reference>
<evidence type="ECO:0000313" key="3">
    <source>
        <dbReference type="Proteomes" id="UP000182652"/>
    </source>
</evidence>
<dbReference type="Gene3D" id="3.30.450.40">
    <property type="match status" value="1"/>
</dbReference>
<dbReference type="InterPro" id="IPR003018">
    <property type="entry name" value="GAF"/>
</dbReference>
<dbReference type="InterPro" id="IPR001932">
    <property type="entry name" value="PPM-type_phosphatase-like_dom"/>
</dbReference>
<sequence>MVDEARRQQALDRMGILDTPPDERVDRVARLAKEMFGVPMVSVSLLDRDRQWRKSQIGLGGAEAPREDSFCDYTVRQDATVIVEDASTTPEFAENPFVLGDPHLRFYAGHPLHAPGGEPIGTLCILDTTPREFGESQGALLRDLAFWVQTELARDQELDHAEVIQRSLRPQSNPELDGYTIAASVSPRGRLSGDFYDVALLDGTLRLTLADVMGKGTGPALVAAGVRASLRTAPGRSLAEAMAEADRLVEQDLGDTGMFVTAVHADVHPGAGRVELVDAGHGLAFIIRADGGWDHLRSLGLPLGMGLGTAKEREPAVATLAPGDCFVCCSDGLLDVLDPQDPFGHVERVIRDLGPEGAAREASRLAHDERASDDITVLIIRRDA</sequence>
<dbReference type="SMART" id="SM00065">
    <property type="entry name" value="GAF"/>
    <property type="match status" value="1"/>
</dbReference>
<keyword evidence="3" id="KW-1185">Reference proteome</keyword>
<gene>
    <name evidence="2" type="ORF">SAMN04489745_2465</name>
</gene>
<evidence type="ECO:0000313" key="2">
    <source>
        <dbReference type="EMBL" id="SEC27063.1"/>
    </source>
</evidence>
<dbReference type="InterPro" id="IPR029016">
    <property type="entry name" value="GAF-like_dom_sf"/>
</dbReference>
<dbReference type="RefSeq" id="WP_066215627.1">
    <property type="nucleotide sequence ID" value="NZ_FNSN01000003.1"/>
</dbReference>
<protein>
    <submittedName>
        <fullName evidence="2">Serine phosphatase RsbU, regulator of sigma subunit</fullName>
    </submittedName>
</protein>
<name>A0A1H4R5A9_9MICC</name>
<dbReference type="EMBL" id="FNSN01000003">
    <property type="protein sequence ID" value="SEC27063.1"/>
    <property type="molecule type" value="Genomic_DNA"/>
</dbReference>
<proteinExistence type="predicted"/>
<dbReference type="Proteomes" id="UP000182652">
    <property type="component" value="Unassembled WGS sequence"/>
</dbReference>
<dbReference type="SMART" id="SM00331">
    <property type="entry name" value="PP2C_SIG"/>
    <property type="match status" value="1"/>
</dbReference>
<dbReference type="PROSITE" id="PS51746">
    <property type="entry name" value="PPM_2"/>
    <property type="match status" value="1"/>
</dbReference>
<dbReference type="Pfam" id="PF07228">
    <property type="entry name" value="SpoIIE"/>
    <property type="match status" value="1"/>
</dbReference>
<dbReference type="STRING" id="156980.SAMN04489745_2465"/>
<dbReference type="Gene3D" id="3.60.40.10">
    <property type="entry name" value="PPM-type phosphatase domain"/>
    <property type="match status" value="1"/>
</dbReference>
<dbReference type="SUPFAM" id="SSF81606">
    <property type="entry name" value="PP2C-like"/>
    <property type="match status" value="1"/>
</dbReference>
<dbReference type="PANTHER" id="PTHR43102">
    <property type="entry name" value="SLR1143 PROTEIN"/>
    <property type="match status" value="1"/>
</dbReference>
<feature type="domain" description="PPM-type phosphatase" evidence="1">
    <location>
        <begin position="179"/>
        <end position="382"/>
    </location>
</feature>
<evidence type="ECO:0000259" key="1">
    <source>
        <dbReference type="PROSITE" id="PS51746"/>
    </source>
</evidence>
<dbReference type="Pfam" id="PF01590">
    <property type="entry name" value="GAF"/>
    <property type="match status" value="1"/>
</dbReference>
<accession>A0A1H4R5A9</accession>
<dbReference type="SUPFAM" id="SSF55781">
    <property type="entry name" value="GAF domain-like"/>
    <property type="match status" value="1"/>
</dbReference>
<dbReference type="AlphaFoldDB" id="A0A1H4R5A9"/>
<dbReference type="PANTHER" id="PTHR43102:SF2">
    <property type="entry name" value="GAF DOMAIN-CONTAINING PROTEIN"/>
    <property type="match status" value="1"/>
</dbReference>